<dbReference type="GO" id="GO:0030488">
    <property type="term" value="P:tRNA methylation"/>
    <property type="evidence" value="ECO:0007669"/>
    <property type="project" value="UniProtKB-UniRule"/>
</dbReference>
<keyword evidence="5 11" id="KW-0963">Cytoplasm</keyword>
<proteinExistence type="inferred from homology"/>
<evidence type="ECO:0000313" key="13">
    <source>
        <dbReference type="EMBL" id="ORY12334.1"/>
    </source>
</evidence>
<dbReference type="OrthoDB" id="10047021at2759"/>
<protein>
    <recommendedName>
        <fullName evidence="4 11">tRNA (uracil-O(2)-)-methyltransferase</fullName>
        <ecNumber evidence="3 11">2.1.1.211</ecNumber>
    </recommendedName>
</protein>
<keyword evidence="7 11" id="KW-0808">Transferase</keyword>
<dbReference type="GO" id="GO:0141101">
    <property type="term" value="F:tRNA(Ser) (uridine(44)-2'-O-)-methyltransferase activity"/>
    <property type="evidence" value="ECO:0007669"/>
    <property type="project" value="UniProtKB-EC"/>
</dbReference>
<sequence>MLGERSGEASTEPSPWSKFEPLDLESSRQLESGLPPELWKIVQSAAADFPPQCFLEVSRNLLENPNLTASHLARAELSYQSFTDASFNPEAEHPHDLAKIIKHMKFDHQPILIEEGFPGYKLDWTVVRKLIPRNPKLDKPLMQTCHLFTSTDDLIIRGGDGNEKRCNAERYLVVYLPHVSAPDEIPFYHPKIRALAVLYTFVTDPIPGTTPGTLSLYYNLFPEKPVDNRLTRTALKMLQIIHKHSYGRLTGYQKRVHHDLVITQKRFQDTYASLKGKYASSLIQGWVEQTLAEKHVFEDLGIAAFLIELWTDMYGGDDSTRTPTLPATVEPDTGEVNTTNGGEDHRRVTAQQHFPGFVDIGCGNGLLVWILHQEGWNGWGFDARARKTWETFEADVRGKLQDMLLIPEVLSPAPDEEEKEGPESPDMPKAHGGVFPEGTFIIANHADELTVWTPCLAFLSKSPFIAIPCCSHNFGGTRFRAPHHYSSSQPQDMNSPPKKSSSLPSTYASFCSYTAHLALTLGYTPEKEYLRIPSTRNAAILGRKIDSNVDEVDRIAVVRTLVEKEMGQSIDQVRDEWLGRGNALMKPSKGGGH</sequence>
<keyword evidence="9 11" id="KW-0819">tRNA processing</keyword>
<comment type="similarity">
    <text evidence="2 11">Belongs to the TRM44 family.</text>
</comment>
<dbReference type="EC" id="2.1.1.211" evidence="3 11"/>
<name>A0A1Y1ZQ59_9PLEO</name>
<dbReference type="GO" id="GO:0005737">
    <property type="term" value="C:cytoplasm"/>
    <property type="evidence" value="ECO:0007669"/>
    <property type="project" value="UniProtKB-SubCell"/>
</dbReference>
<dbReference type="EMBL" id="MCFA01000052">
    <property type="protein sequence ID" value="ORY12334.1"/>
    <property type="molecule type" value="Genomic_DNA"/>
</dbReference>
<dbReference type="PANTHER" id="PTHR21210">
    <property type="entry name" value="TRNA (URACIL-O(2)-)-METHYLTRANSFERASE-RELATED"/>
    <property type="match status" value="1"/>
</dbReference>
<evidence type="ECO:0000256" key="1">
    <source>
        <dbReference type="ARBA" id="ARBA00004496"/>
    </source>
</evidence>
<dbReference type="STRING" id="1231657.A0A1Y1ZQ59"/>
<evidence type="ECO:0000256" key="3">
    <source>
        <dbReference type="ARBA" id="ARBA00012795"/>
    </source>
</evidence>
<evidence type="ECO:0000313" key="14">
    <source>
        <dbReference type="Proteomes" id="UP000193144"/>
    </source>
</evidence>
<evidence type="ECO:0000256" key="11">
    <source>
        <dbReference type="RuleBase" id="RU368004"/>
    </source>
</evidence>
<organism evidence="13 14">
    <name type="scientific">Clohesyomyces aquaticus</name>
    <dbReference type="NCBI Taxonomy" id="1231657"/>
    <lineage>
        <taxon>Eukaryota</taxon>
        <taxon>Fungi</taxon>
        <taxon>Dikarya</taxon>
        <taxon>Ascomycota</taxon>
        <taxon>Pezizomycotina</taxon>
        <taxon>Dothideomycetes</taxon>
        <taxon>Pleosporomycetidae</taxon>
        <taxon>Pleosporales</taxon>
        <taxon>Lindgomycetaceae</taxon>
        <taxon>Clohesyomyces</taxon>
    </lineage>
</organism>
<reference evidence="13 14" key="1">
    <citation type="submission" date="2016-07" db="EMBL/GenBank/DDBJ databases">
        <title>Pervasive Adenine N6-methylation of Active Genes in Fungi.</title>
        <authorList>
            <consortium name="DOE Joint Genome Institute"/>
            <person name="Mondo S.J."/>
            <person name="Dannebaum R.O."/>
            <person name="Kuo R.C."/>
            <person name="Labutti K."/>
            <person name="Haridas S."/>
            <person name="Kuo A."/>
            <person name="Salamov A."/>
            <person name="Ahrendt S.R."/>
            <person name="Lipzen A."/>
            <person name="Sullivan W."/>
            <person name="Andreopoulos W.B."/>
            <person name="Clum A."/>
            <person name="Lindquist E."/>
            <person name="Daum C."/>
            <person name="Ramamoorthy G.K."/>
            <person name="Gryganskyi A."/>
            <person name="Culley D."/>
            <person name="Magnuson J.K."/>
            <person name="James T.Y."/>
            <person name="O'Malley M.A."/>
            <person name="Stajich J.E."/>
            <person name="Spatafora J.W."/>
            <person name="Visel A."/>
            <person name="Grigoriev I.V."/>
        </authorList>
    </citation>
    <scope>NUCLEOTIDE SEQUENCE [LARGE SCALE GENOMIC DNA]</scope>
    <source>
        <strain evidence="13 14">CBS 115471</strain>
    </source>
</reference>
<evidence type="ECO:0000256" key="5">
    <source>
        <dbReference type="ARBA" id="ARBA00022490"/>
    </source>
</evidence>
<evidence type="ECO:0000256" key="12">
    <source>
        <dbReference type="SAM" id="MobiDB-lite"/>
    </source>
</evidence>
<evidence type="ECO:0000256" key="10">
    <source>
        <dbReference type="ARBA" id="ARBA00047957"/>
    </source>
</evidence>
<dbReference type="InterPro" id="IPR011671">
    <property type="entry name" value="tRNA_uracil_MeTrfase"/>
</dbReference>
<comment type="function">
    <text evidence="11">Adenosyl-L-methionine (AdoMet)-dependent tRNA (uracil-O(2)-)-methyltransferase.</text>
</comment>
<evidence type="ECO:0000256" key="7">
    <source>
        <dbReference type="ARBA" id="ARBA00022679"/>
    </source>
</evidence>
<evidence type="ECO:0000256" key="2">
    <source>
        <dbReference type="ARBA" id="ARBA00009056"/>
    </source>
</evidence>
<keyword evidence="8 11" id="KW-0949">S-adenosyl-L-methionine</keyword>
<keyword evidence="14" id="KW-1185">Reference proteome</keyword>
<feature type="region of interest" description="Disordered" evidence="12">
    <location>
        <begin position="1"/>
        <end position="22"/>
    </location>
</feature>
<evidence type="ECO:0000256" key="6">
    <source>
        <dbReference type="ARBA" id="ARBA00022603"/>
    </source>
</evidence>
<comment type="subcellular location">
    <subcellularLocation>
        <location evidence="1 11">Cytoplasm</location>
    </subcellularLocation>
</comment>
<dbReference type="PANTHER" id="PTHR21210:SF0">
    <property type="entry name" value="TRNA (URACIL-O(2)-)-METHYLTRANSFERASE-RELATED"/>
    <property type="match status" value="1"/>
</dbReference>
<comment type="catalytic activity">
    <reaction evidence="10 11">
        <text>uridine(44) in tRNA(Ser) + S-adenosyl-L-methionine = 2'-O-methyluridine(44) in tRNA(Ser) + S-adenosyl-L-homocysteine + H(+)</text>
        <dbReference type="Rhea" id="RHEA:43100"/>
        <dbReference type="Rhea" id="RHEA-COMP:10339"/>
        <dbReference type="Rhea" id="RHEA-COMP:10340"/>
        <dbReference type="ChEBI" id="CHEBI:15378"/>
        <dbReference type="ChEBI" id="CHEBI:57856"/>
        <dbReference type="ChEBI" id="CHEBI:59789"/>
        <dbReference type="ChEBI" id="CHEBI:65315"/>
        <dbReference type="ChEBI" id="CHEBI:74478"/>
        <dbReference type="EC" id="2.1.1.211"/>
    </reaction>
</comment>
<feature type="compositionally biased region" description="Polar residues" evidence="12">
    <location>
        <begin position="485"/>
        <end position="494"/>
    </location>
</feature>
<dbReference type="AlphaFoldDB" id="A0A1Y1ZQ59"/>
<keyword evidence="6 11" id="KW-0489">Methyltransferase</keyword>
<evidence type="ECO:0000256" key="9">
    <source>
        <dbReference type="ARBA" id="ARBA00022694"/>
    </source>
</evidence>
<feature type="region of interest" description="Disordered" evidence="12">
    <location>
        <begin position="482"/>
        <end position="501"/>
    </location>
</feature>
<gene>
    <name evidence="13" type="ORF">BCR34DRAFT_563938</name>
</gene>
<comment type="caution">
    <text evidence="13">The sequence shown here is derived from an EMBL/GenBank/DDBJ whole genome shotgun (WGS) entry which is preliminary data.</text>
</comment>
<dbReference type="Proteomes" id="UP000193144">
    <property type="component" value="Unassembled WGS sequence"/>
</dbReference>
<dbReference type="Pfam" id="PF07757">
    <property type="entry name" value="AdoMet_MTase"/>
    <property type="match status" value="2"/>
</dbReference>
<accession>A0A1Y1ZQ59</accession>
<evidence type="ECO:0000256" key="4">
    <source>
        <dbReference type="ARBA" id="ARBA00017788"/>
    </source>
</evidence>
<evidence type="ECO:0000256" key="8">
    <source>
        <dbReference type="ARBA" id="ARBA00022691"/>
    </source>
</evidence>